<dbReference type="InterPro" id="IPR040191">
    <property type="entry name" value="UTP10"/>
</dbReference>
<dbReference type="GeneID" id="80924942"/>
<evidence type="ECO:0000256" key="8">
    <source>
        <dbReference type="PROSITE-ProRule" id="PRU00103"/>
    </source>
</evidence>
<gene>
    <name evidence="11" type="primary">SKDI10G1080</name>
    <name evidence="11" type="ORF">SKDI_10G1080</name>
</gene>
<comment type="function">
    <text evidence="9">Involved in nucleolar processing of pre-18S ribosomal RNA.</text>
</comment>
<dbReference type="PROSITE" id="PS50077">
    <property type="entry name" value="HEAT_REPEAT"/>
    <property type="match status" value="1"/>
</dbReference>
<evidence type="ECO:0000256" key="2">
    <source>
        <dbReference type="ARBA" id="ARBA00010559"/>
    </source>
</evidence>
<proteinExistence type="inferred from homology"/>
<dbReference type="Pfam" id="PF12397">
    <property type="entry name" value="U3snoRNP10"/>
    <property type="match status" value="1"/>
</dbReference>
<dbReference type="Pfam" id="PF23243">
    <property type="entry name" value="HEAT_HEATR1"/>
    <property type="match status" value="1"/>
</dbReference>
<evidence type="ECO:0000256" key="3">
    <source>
        <dbReference type="ARBA" id="ARBA00015399"/>
    </source>
</evidence>
<evidence type="ECO:0000256" key="5">
    <source>
        <dbReference type="ARBA" id="ARBA00022552"/>
    </source>
</evidence>
<dbReference type="Proteomes" id="UP001162087">
    <property type="component" value="Chromosome 10"/>
</dbReference>
<dbReference type="GO" id="GO:0030686">
    <property type="term" value="C:90S preribosome"/>
    <property type="evidence" value="ECO:0007669"/>
    <property type="project" value="TreeGrafter"/>
</dbReference>
<evidence type="ECO:0000256" key="6">
    <source>
        <dbReference type="ARBA" id="ARBA00023242"/>
    </source>
</evidence>
<dbReference type="InterPro" id="IPR056473">
    <property type="entry name" value="HEAT_Utp10/HEAT1"/>
</dbReference>
<evidence type="ECO:0000313" key="12">
    <source>
        <dbReference type="Proteomes" id="UP001162087"/>
    </source>
</evidence>
<comment type="subcellular location">
    <subcellularLocation>
        <location evidence="1 9">Nucleus</location>
        <location evidence="1 9">Nucleolus</location>
    </subcellularLocation>
</comment>
<dbReference type="SUPFAM" id="SSF48371">
    <property type="entry name" value="ARM repeat"/>
    <property type="match status" value="2"/>
</dbReference>
<feature type="repeat" description="HEAT" evidence="8">
    <location>
        <begin position="1730"/>
        <end position="1768"/>
    </location>
</feature>
<evidence type="ECO:0000256" key="4">
    <source>
        <dbReference type="ARBA" id="ARBA00022517"/>
    </source>
</evidence>
<dbReference type="InterPro" id="IPR016024">
    <property type="entry name" value="ARM-type_fold"/>
</dbReference>
<dbReference type="EMBL" id="OX365905">
    <property type="protein sequence ID" value="CAI4043612.1"/>
    <property type="molecule type" value="Genomic_DNA"/>
</dbReference>
<comment type="similarity">
    <text evidence="2 9">Belongs to the HEATR1/UTP10 family.</text>
</comment>
<keyword evidence="4 9" id="KW-0690">Ribosome biogenesis</keyword>
<dbReference type="GO" id="GO:0030515">
    <property type="term" value="F:snoRNA binding"/>
    <property type="evidence" value="ECO:0007669"/>
    <property type="project" value="TreeGrafter"/>
</dbReference>
<keyword evidence="5 9" id="KW-0698">rRNA processing</keyword>
<dbReference type="InterPro" id="IPR022125">
    <property type="entry name" value="U3snoRNP10_N"/>
</dbReference>
<keyword evidence="7 9" id="KW-0687">Ribonucleoprotein</keyword>
<dbReference type="GO" id="GO:0034455">
    <property type="term" value="C:t-UTP complex"/>
    <property type="evidence" value="ECO:0007669"/>
    <property type="project" value="TreeGrafter"/>
</dbReference>
<dbReference type="FunFam" id="1.25.10.10:FF:000530">
    <property type="entry name" value="UTP10p Nucleolar protein"/>
    <property type="match status" value="1"/>
</dbReference>
<name>A0AA35IZP0_SACK1</name>
<dbReference type="PANTHER" id="PTHR13457:SF1">
    <property type="entry name" value="HEAT REPEAT-CONTAINING PROTEIN 1"/>
    <property type="match status" value="1"/>
</dbReference>
<organism evidence="11 12">
    <name type="scientific">Saccharomyces kudriavzevii (strain ATCC MYA-4449 / AS 2.2408 / CBS 8840 / NBRC 1802 / NCYC 2889)</name>
    <name type="common">Yeast</name>
    <dbReference type="NCBI Taxonomy" id="226230"/>
    <lineage>
        <taxon>Eukaryota</taxon>
        <taxon>Fungi</taxon>
        <taxon>Dikarya</taxon>
        <taxon>Ascomycota</taxon>
        <taxon>Saccharomycotina</taxon>
        <taxon>Saccharomycetes</taxon>
        <taxon>Saccharomycetales</taxon>
        <taxon>Saccharomycetaceae</taxon>
        <taxon>Saccharomyces</taxon>
    </lineage>
</organism>
<accession>A0AA35IZP0</accession>
<evidence type="ECO:0000313" key="11">
    <source>
        <dbReference type="EMBL" id="CAI4043612.1"/>
    </source>
</evidence>
<dbReference type="InterPro" id="IPR021133">
    <property type="entry name" value="HEAT_type_2"/>
</dbReference>
<dbReference type="GO" id="GO:0032040">
    <property type="term" value="C:small-subunit processome"/>
    <property type="evidence" value="ECO:0007669"/>
    <property type="project" value="TreeGrafter"/>
</dbReference>
<keyword evidence="12" id="KW-1185">Reference proteome</keyword>
<evidence type="ECO:0000256" key="7">
    <source>
        <dbReference type="ARBA" id="ARBA00023274"/>
    </source>
</evidence>
<feature type="domain" description="BP28 C-terminal" evidence="10">
    <location>
        <begin position="1491"/>
        <end position="1638"/>
    </location>
</feature>
<dbReference type="GO" id="GO:0045943">
    <property type="term" value="P:positive regulation of transcription by RNA polymerase I"/>
    <property type="evidence" value="ECO:0007669"/>
    <property type="project" value="TreeGrafter"/>
</dbReference>
<evidence type="ECO:0000256" key="9">
    <source>
        <dbReference type="RuleBase" id="RU367065"/>
    </source>
</evidence>
<sequence>MSSLSDQLAQVASSNATVALDRKRRQKLHSASLIYNSKTAATQDYDFIFENASKALKELSQIEPKFDIFSRTLFSESSITLDRNVQTKEEIRDLDNAIDAYLLLASSKWHLVPTLHATEWLVRRFQIHVKNTEMFLLSTLNYYQTPVFKRILSIVKLPPLFNCLSNFVRSEKAPTGLTMVKLFNDMDFLKLYTNYLDQCIKHNATYTNQLLFTTCCFINVIAFNSSNDEKLNQLVPILLEISAKLLASKSKDCQIAAHTILVVFATALPLKKPIILAAMETILSNLDDKDAKHSALVTICKLFQTLKGQGNVDQLPSKIYKLFDSKFDTAFVLAFLDKASKPACDKFITSYTRSVARYDQTKLDSILNLLKKIKLEKYEVRLIITDLIHISEILEDKSQLIELFEYFTSINEDLVLKCLRYLGLTGEIFEIRLTTSLFTNVDTNADIVKQLCDPMEATRNGTVPSFQAFLDIHSNFINTTNMSILAESGERFKKVLSLFTEAIGKGYQASSFLTSFFTTLESRITFLLRVTISPAAPTALKLISLNNISKYINSIEKEANIFTLVPCLICALQDASIKVRIGVKKILSLIARRPSTKHYFLSDKLYGENITIPMLNPKDSEAWLAGFLNEYVTENYDISRIFTPKKNEGVFVLFWANQALLIPSPYAKTVLLDNLNKSSSSTSSYSSLFEEFISHYLKNRSSWEACCTANKANFERFERALVNLVSLKEKQSFMIDFVLDALNSDYEQLANLAAERLIGIFPSLNNVQKLRIVQNMVDSSSNVELSYDTVGVLQSLPLDSEIFVSILNQNSISNEMDQTDFSKRRRRRSSTSKNAFLKEEVSQLAELHLRKLTITLEALDKIKNVGSEKLLSTLFSLLSDLETLDQDGGLPVLYAQETLISCMLNTITFLKEHGCTELTNIRADILVSAIRNSASPQVQNKLLLVIGSLATLSSEVILHSVMPIFTFMGAHSIRQDDEFTTTVVERTILTVVPALIKNSKENEKEEMEFLLLSFTTALQHVPRHRRVKLFSTLIKTLGPVKALGSFLFLIAQQYSSALVNFKIGDARTLIEFIKALLVDLHVSEQLSGLNDLLDIIKSLTSSKKSSEKKKLLESRVLFSNGILNVPESEFLAFINNAFEFFNKITEETDQDYYDVRKNLRLKVYSVLLDETSDEKLIKRIRDEFGTLLETLLFFINSLEVTFSSILSQENDEVSDSETSFSDHTSEIKEILFKVLGGVLNILPVDEFVNAVLPLLNTSSNEDIRYHLTLVIGSKFELESSEAIPIVNNVLKVLLGRMPLESKSVAISQVILNTMTALVSKYGKKLDGSILTQTLTLATEKMTSDMTEVKISSLALITNCVQVLGVKSIAYYPKIVPPALQLFDGSLADSVNPLKEQLQVAILLLFAGLIKNIPSFLMSNIFDVLHVIYFADEVDSSIRLSVISLIIEHIDLKEVLRVLYKIWSTEVATSNDTVAVSLFLSTLESTVEKIDKKSATSQSPIFFKLLLSLFEFRSICTFDNNTISRIEASVHEIANAYVLKMNDKVFRPLFVLLVRWAFDGEGVTNAGITEVERLLAFFKFFNKLQENLRGIITSYFTYLIEPTDILLKRFITKDIENINLRRLVINSLTSSLKFDRDEYWKSTSRFELISESLVNQLSSIESPIGKYLVKAIGALASNNSGVDEHNLTLNKLIVEHMKASCSSTEKLWAVRSMKLIYSKIGESWLVLLPQLVPVIAELLEDDDEEIEREVRTGLVKVVENVLGEPFERYLD</sequence>
<dbReference type="SMART" id="SM01036">
    <property type="entry name" value="BP28CT"/>
    <property type="match status" value="1"/>
</dbReference>
<dbReference type="Pfam" id="PF08146">
    <property type="entry name" value="BP28CT"/>
    <property type="match status" value="1"/>
</dbReference>
<evidence type="ECO:0000256" key="1">
    <source>
        <dbReference type="ARBA" id="ARBA00004604"/>
    </source>
</evidence>
<comment type="subunit">
    <text evidence="9">Component of the ribosomal small subunit (SSU) processome.</text>
</comment>
<dbReference type="GO" id="GO:0000462">
    <property type="term" value="P:maturation of SSU-rRNA from tricistronic rRNA transcript (SSU-rRNA, 5.8S rRNA, LSU-rRNA)"/>
    <property type="evidence" value="ECO:0007669"/>
    <property type="project" value="TreeGrafter"/>
</dbReference>
<dbReference type="RefSeq" id="XP_056083010.1">
    <property type="nucleotide sequence ID" value="XM_056228942.1"/>
</dbReference>
<protein>
    <recommendedName>
        <fullName evidence="3 9">U3 small nucleolar RNA-associated protein 10</fullName>
    </recommendedName>
</protein>
<dbReference type="InterPro" id="IPR011989">
    <property type="entry name" value="ARM-like"/>
</dbReference>
<keyword evidence="6 9" id="KW-0539">Nucleus</keyword>
<evidence type="ECO:0000259" key="10">
    <source>
        <dbReference type="SMART" id="SM01036"/>
    </source>
</evidence>
<dbReference type="Gene3D" id="1.25.10.10">
    <property type="entry name" value="Leucine-rich Repeat Variant"/>
    <property type="match status" value="2"/>
</dbReference>
<dbReference type="InterPro" id="IPR012954">
    <property type="entry name" value="BP28_C_dom"/>
</dbReference>
<dbReference type="PANTHER" id="PTHR13457">
    <property type="entry name" value="BAP28"/>
    <property type="match status" value="1"/>
</dbReference>
<reference evidence="11" key="1">
    <citation type="submission" date="2022-10" db="EMBL/GenBank/DDBJ databases">
        <authorList>
            <person name="Byrne P K."/>
        </authorList>
    </citation>
    <scope>NUCLEOTIDE SEQUENCE</scope>
    <source>
        <strain evidence="11">IFO1802</strain>
    </source>
</reference>